<evidence type="ECO:0000259" key="8">
    <source>
        <dbReference type="PROSITE" id="PS50893"/>
    </source>
</evidence>
<dbReference type="SUPFAM" id="SSF50331">
    <property type="entry name" value="MOP-like"/>
    <property type="match status" value="1"/>
</dbReference>
<proteinExistence type="inferred from homology"/>
<accession>A0AAP1RS81</accession>
<dbReference type="SMART" id="SM00382">
    <property type="entry name" value="AAA"/>
    <property type="match status" value="1"/>
</dbReference>
<feature type="domain" description="ABC transporter" evidence="8">
    <location>
        <begin position="6"/>
        <end position="236"/>
    </location>
</feature>
<reference evidence="10" key="2">
    <citation type="journal article" date="2023" name="Antibiotics">
        <title>Prevalence and Molecular Characterization of Methicillin-Resistant Staphylococci (MRS) and Mammaliicocci (MRM) in Dromedary Camels from Algeria: First Detection of SCCmec-mecC Hybrid in Methicillin-Resistant Mammaliicoccus lentus.</title>
        <authorList>
            <person name="Belhout C."/>
            <person name="Boyen F."/>
            <person name="Vereecke N."/>
            <person name="Theuns S."/>
            <person name="Taibi N."/>
            <person name="Stegger M."/>
            <person name="de la Fe-Rodriguez P.Y."/>
            <person name="Bouayad L."/>
            <person name="Elgroud R."/>
            <person name="Butaye P."/>
        </authorList>
    </citation>
    <scope>NUCLEOTIDE SEQUENCE</scope>
    <source>
        <strain evidence="10">7048</strain>
    </source>
</reference>
<gene>
    <name evidence="7" type="primary">potA</name>
    <name evidence="9" type="ORF">KQ656_00375</name>
    <name evidence="10" type="ORF">PYH69_05365</name>
</gene>
<evidence type="ECO:0000256" key="1">
    <source>
        <dbReference type="ARBA" id="ARBA00022448"/>
    </source>
</evidence>
<keyword evidence="6 7" id="KW-0472">Membrane</keyword>
<dbReference type="EC" id="7.6.2.11" evidence="7"/>
<evidence type="ECO:0000313" key="10">
    <source>
        <dbReference type="EMBL" id="WHI61061.1"/>
    </source>
</evidence>
<evidence type="ECO:0000256" key="5">
    <source>
        <dbReference type="ARBA" id="ARBA00022967"/>
    </source>
</evidence>
<keyword evidence="5 7" id="KW-1278">Translocase</keyword>
<organism evidence="10 12">
    <name type="scientific">Mammaliicoccus lentus</name>
    <name type="common">Staphylococcus lentus</name>
    <dbReference type="NCBI Taxonomy" id="42858"/>
    <lineage>
        <taxon>Bacteria</taxon>
        <taxon>Bacillati</taxon>
        <taxon>Bacillota</taxon>
        <taxon>Bacilli</taxon>
        <taxon>Bacillales</taxon>
        <taxon>Staphylococcaceae</taxon>
        <taxon>Mammaliicoccus</taxon>
    </lineage>
</organism>
<keyword evidence="2 7" id="KW-1003">Cell membrane</keyword>
<dbReference type="Proteomes" id="UP001223261">
    <property type="component" value="Chromosome"/>
</dbReference>
<dbReference type="Gene3D" id="2.40.50.100">
    <property type="match status" value="1"/>
</dbReference>
<dbReference type="PANTHER" id="PTHR42781:SF4">
    <property type="entry name" value="SPERMIDINE_PUTRESCINE IMPORT ATP-BINDING PROTEIN POTA"/>
    <property type="match status" value="1"/>
</dbReference>
<evidence type="ECO:0000256" key="6">
    <source>
        <dbReference type="ARBA" id="ARBA00023136"/>
    </source>
</evidence>
<evidence type="ECO:0000313" key="12">
    <source>
        <dbReference type="Proteomes" id="UP001223261"/>
    </source>
</evidence>
<dbReference type="AlphaFoldDB" id="A0AAP1RS81"/>
<dbReference type="Pfam" id="PF08402">
    <property type="entry name" value="TOBE_2"/>
    <property type="match status" value="1"/>
</dbReference>
<dbReference type="EMBL" id="JAHLZN010000001">
    <property type="protein sequence ID" value="MBU6112388.1"/>
    <property type="molecule type" value="Genomic_DNA"/>
</dbReference>
<dbReference type="CDD" id="cd03300">
    <property type="entry name" value="ABC_PotA_N"/>
    <property type="match status" value="1"/>
</dbReference>
<dbReference type="FunFam" id="3.40.50.300:FF:000133">
    <property type="entry name" value="Spermidine/putrescine import ATP-binding protein PotA"/>
    <property type="match status" value="1"/>
</dbReference>
<evidence type="ECO:0000313" key="11">
    <source>
        <dbReference type="Proteomes" id="UP000770161"/>
    </source>
</evidence>
<dbReference type="GO" id="GO:0005524">
    <property type="term" value="F:ATP binding"/>
    <property type="evidence" value="ECO:0007669"/>
    <property type="project" value="UniProtKB-KW"/>
</dbReference>
<evidence type="ECO:0000256" key="2">
    <source>
        <dbReference type="ARBA" id="ARBA00022475"/>
    </source>
</evidence>
<dbReference type="InterPro" id="IPR027417">
    <property type="entry name" value="P-loop_NTPase"/>
</dbReference>
<comment type="subunit">
    <text evidence="7">The complex is composed of two ATP-binding proteins (PotA), two transmembrane proteins (PotB and PotC) and a solute-binding protein (PotD).</text>
</comment>
<evidence type="ECO:0000313" key="9">
    <source>
        <dbReference type="EMBL" id="MBU6112388.1"/>
    </source>
</evidence>
<dbReference type="InterPro" id="IPR017871">
    <property type="entry name" value="ABC_transporter-like_CS"/>
</dbReference>
<keyword evidence="1 7" id="KW-0813">Transport</keyword>
<keyword evidence="11" id="KW-1185">Reference proteome</keyword>
<dbReference type="RefSeq" id="WP_064204113.1">
    <property type="nucleotide sequence ID" value="NZ_CABIVY010000035.1"/>
</dbReference>
<reference evidence="9 11" key="1">
    <citation type="submission" date="2021-06" db="EMBL/GenBank/DDBJ databases">
        <title>Staphylococcus lentus K169 genome sequencing.</title>
        <authorList>
            <person name="Sundareshan S."/>
            <person name="Akhila D.S."/>
            <person name="Prachi D."/>
            <person name="Sivakumar R."/>
            <person name="Rajendhran J."/>
            <person name="Isloor S."/>
            <person name="Hegde N.R."/>
        </authorList>
    </citation>
    <scope>NUCLEOTIDE SEQUENCE [LARGE SCALE GENOMIC DNA]</scope>
    <source>
        <strain evidence="9 11">K169</strain>
    </source>
</reference>
<dbReference type="GO" id="GO:0016887">
    <property type="term" value="F:ATP hydrolysis activity"/>
    <property type="evidence" value="ECO:0007669"/>
    <property type="project" value="InterPro"/>
</dbReference>
<dbReference type="NCBIfam" id="TIGR01187">
    <property type="entry name" value="potA"/>
    <property type="match status" value="1"/>
</dbReference>
<name>A0AAP1RS81_MAMLE</name>
<dbReference type="PROSITE" id="PS00211">
    <property type="entry name" value="ABC_TRANSPORTER_1"/>
    <property type="match status" value="1"/>
</dbReference>
<dbReference type="SUPFAM" id="SSF52540">
    <property type="entry name" value="P-loop containing nucleoside triphosphate hydrolases"/>
    <property type="match status" value="1"/>
</dbReference>
<evidence type="ECO:0000256" key="3">
    <source>
        <dbReference type="ARBA" id="ARBA00022741"/>
    </source>
</evidence>
<dbReference type="GeneID" id="99677116"/>
<dbReference type="InterPro" id="IPR013611">
    <property type="entry name" value="Transp-assoc_OB_typ2"/>
</dbReference>
<dbReference type="GO" id="GO:0015594">
    <property type="term" value="F:ABC-type putrescine transporter activity"/>
    <property type="evidence" value="ECO:0007669"/>
    <property type="project" value="InterPro"/>
</dbReference>
<dbReference type="InterPro" id="IPR050093">
    <property type="entry name" value="ABC_SmlMolc_Importer"/>
</dbReference>
<comment type="similarity">
    <text evidence="7">Belongs to the ABC transporter superfamily. Spermidine/putrescine importer (TC 3.A.1.11.1) family.</text>
</comment>
<dbReference type="InterPro" id="IPR008995">
    <property type="entry name" value="Mo/tungstate-bd_C_term_dom"/>
</dbReference>
<dbReference type="InterPro" id="IPR003593">
    <property type="entry name" value="AAA+_ATPase"/>
</dbReference>
<protein>
    <recommendedName>
        <fullName evidence="7">Spermidine/putrescine import ATP-binding protein PotA</fullName>
        <ecNumber evidence="7">7.6.2.11</ecNumber>
    </recommendedName>
</protein>
<evidence type="ECO:0000256" key="4">
    <source>
        <dbReference type="ARBA" id="ARBA00022840"/>
    </source>
</evidence>
<keyword evidence="4 7" id="KW-0067">ATP-binding</keyword>
<dbReference type="GO" id="GO:0043190">
    <property type="term" value="C:ATP-binding cassette (ABC) transporter complex"/>
    <property type="evidence" value="ECO:0007669"/>
    <property type="project" value="InterPro"/>
</dbReference>
<dbReference type="Gene3D" id="3.40.50.300">
    <property type="entry name" value="P-loop containing nucleotide triphosphate hydrolases"/>
    <property type="match status" value="1"/>
</dbReference>
<comment type="function">
    <text evidence="7">Part of the ABC transporter complex PotABCD involved in spermidine/putrescine import. Responsible for energy coupling to the transport system.</text>
</comment>
<dbReference type="PROSITE" id="PS50893">
    <property type="entry name" value="ABC_TRANSPORTER_2"/>
    <property type="match status" value="1"/>
</dbReference>
<dbReference type="InterPro" id="IPR003439">
    <property type="entry name" value="ABC_transporter-like_ATP-bd"/>
</dbReference>
<dbReference type="Proteomes" id="UP000770161">
    <property type="component" value="Unassembled WGS sequence"/>
</dbReference>
<sequence length="365" mass="41551">MSKSIIKFENIYKNFNNTHVLNDVSFEIEEGRFYTLLGPSGCGKTTILKLIAGFETPTSGNIYFNDKIINQIPANNRKVNTVFQDYALFPHLNVFENVAFGLKIKKLNKKDIQHKVIEALKLVKLEGYEQRKISEMSGGQKQRVAIARAIANEPEIILLDEPLSALDLKLRTEMQYELRELQQRLGITFIFVTHDQEEALAMSDYIFVMKDGKIEQSGTPVDIYDEPVNKFVADFIGESNIVSGIMKRDYEVEMYGITYECVDAGFEPDAKVDVVIRPEDISIKSPSEGRVSAVVDSQLFRGVHYEICCYDEQGNEWIIQTTKKAVIGETVGLDFDSESIHIMLPGETEEEFDRRIESYEDDVHA</sequence>
<dbReference type="EMBL" id="CP118848">
    <property type="protein sequence ID" value="WHI61061.1"/>
    <property type="molecule type" value="Genomic_DNA"/>
</dbReference>
<dbReference type="InterPro" id="IPR017879">
    <property type="entry name" value="PotA_ATP-bd"/>
</dbReference>
<evidence type="ECO:0000256" key="7">
    <source>
        <dbReference type="RuleBase" id="RU364083"/>
    </source>
</evidence>
<dbReference type="PANTHER" id="PTHR42781">
    <property type="entry name" value="SPERMIDINE/PUTRESCINE IMPORT ATP-BINDING PROTEIN POTA"/>
    <property type="match status" value="1"/>
</dbReference>
<comment type="catalytic activity">
    <reaction evidence="7">
        <text>ATP + H2O + polyamine-[polyamine-binding protein]Side 1 = ADP + phosphate + polyamineSide 2 + [polyamine-binding protein]Side 1.</text>
        <dbReference type="EC" id="7.6.2.11"/>
    </reaction>
</comment>
<dbReference type="InterPro" id="IPR005893">
    <property type="entry name" value="PotA-like"/>
</dbReference>
<dbReference type="Pfam" id="PF00005">
    <property type="entry name" value="ABC_tran"/>
    <property type="match status" value="1"/>
</dbReference>
<keyword evidence="3 7" id="KW-0547">Nucleotide-binding</keyword>